<dbReference type="SUPFAM" id="SSF53686">
    <property type="entry name" value="Tryptophan synthase beta subunit-like PLP-dependent enzymes"/>
    <property type="match status" value="1"/>
</dbReference>
<dbReference type="InterPro" id="IPR050214">
    <property type="entry name" value="Cys_Synth/Cystath_Beta-Synth"/>
</dbReference>
<evidence type="ECO:0000256" key="3">
    <source>
        <dbReference type="ARBA" id="ARBA00022605"/>
    </source>
</evidence>
<evidence type="ECO:0000256" key="1">
    <source>
        <dbReference type="ARBA" id="ARBA00001933"/>
    </source>
</evidence>
<comment type="cofactor">
    <cofactor evidence="1">
        <name>pyridoxal 5'-phosphate</name>
        <dbReference type="ChEBI" id="CHEBI:597326"/>
    </cofactor>
</comment>
<keyword evidence="3" id="KW-0028">Amino-acid biosynthesis</keyword>
<dbReference type="PANTHER" id="PTHR10314">
    <property type="entry name" value="CYSTATHIONINE BETA-SYNTHASE"/>
    <property type="match status" value="1"/>
</dbReference>
<comment type="similarity">
    <text evidence="2">Belongs to the cysteine synthase/cystathionine beta-synthase family.</text>
</comment>
<dbReference type="InterPro" id="IPR001926">
    <property type="entry name" value="TrpB-like_PALP"/>
</dbReference>
<proteinExistence type="inferred from homology"/>
<evidence type="ECO:0000259" key="7">
    <source>
        <dbReference type="Pfam" id="PF00291"/>
    </source>
</evidence>
<evidence type="ECO:0000256" key="5">
    <source>
        <dbReference type="ARBA" id="ARBA00022898"/>
    </source>
</evidence>
<feature type="domain" description="Tryptophan synthase beta chain-like PALP" evidence="7">
    <location>
        <begin position="3"/>
        <end position="288"/>
    </location>
</feature>
<organism evidence="8">
    <name type="scientific">marine sediment metagenome</name>
    <dbReference type="NCBI Taxonomy" id="412755"/>
    <lineage>
        <taxon>unclassified sequences</taxon>
        <taxon>metagenomes</taxon>
        <taxon>ecological metagenomes</taxon>
    </lineage>
</organism>
<evidence type="ECO:0000256" key="2">
    <source>
        <dbReference type="ARBA" id="ARBA00007103"/>
    </source>
</evidence>
<evidence type="ECO:0000313" key="8">
    <source>
        <dbReference type="EMBL" id="GAH96251.1"/>
    </source>
</evidence>
<comment type="caution">
    <text evidence="8">The sequence shown here is derived from an EMBL/GenBank/DDBJ whole genome shotgun (WGS) entry which is preliminary data.</text>
</comment>
<gene>
    <name evidence="8" type="ORF">S06H3_04185</name>
</gene>
<dbReference type="FunFam" id="3.40.50.1100:FF:000006">
    <property type="entry name" value="Cysteine synthase"/>
    <property type="match status" value="1"/>
</dbReference>
<dbReference type="InterPro" id="IPR036052">
    <property type="entry name" value="TrpB-like_PALP_sf"/>
</dbReference>
<name>X1JND7_9ZZZZ</name>
<keyword evidence="4" id="KW-0808">Transferase</keyword>
<dbReference type="Pfam" id="PF00291">
    <property type="entry name" value="PALP"/>
    <property type="match status" value="1"/>
</dbReference>
<evidence type="ECO:0000256" key="6">
    <source>
        <dbReference type="ARBA" id="ARBA00023192"/>
    </source>
</evidence>
<sequence>MFETIGSTPLVKLSKVSQGINADILGKLEWFSPTGSLKDRIYYQMITQAIKNQELKPGMEILETSTGNAGIACAFVGGLLGYAVTIILPDGMSAERAKIMQAYGAKVIYTPGAESDVDLCLIKQEEIIRENPGKYWVPSQYTNQNNVVAHYLTTGPEIWEQTEGKVDAFLVTQGTGGTISGVGKYLRERNPKILLYAGEPSEAPMLARRKWGSHRIEGIGDGFVPRNLDASLLNGVFLVTSEEAIEMGKKLAREEGLFCGISSGANVVGAIKLAKRHPELKVIVTLINDTGQRYFSTPLCGVEKHIEIPEREHPFDDYTIAELDKYQSGWEIIE</sequence>
<dbReference type="GO" id="GO:0019344">
    <property type="term" value="P:cysteine biosynthetic process"/>
    <property type="evidence" value="ECO:0007669"/>
    <property type="project" value="UniProtKB-KW"/>
</dbReference>
<dbReference type="GO" id="GO:0016740">
    <property type="term" value="F:transferase activity"/>
    <property type="evidence" value="ECO:0007669"/>
    <property type="project" value="UniProtKB-KW"/>
</dbReference>
<protein>
    <recommendedName>
        <fullName evidence="7">Tryptophan synthase beta chain-like PALP domain-containing protein</fullName>
    </recommendedName>
</protein>
<dbReference type="AlphaFoldDB" id="X1JND7"/>
<accession>X1JND7</accession>
<keyword evidence="5" id="KW-0663">Pyridoxal phosphate</keyword>
<dbReference type="Gene3D" id="3.40.50.1100">
    <property type="match status" value="2"/>
</dbReference>
<keyword evidence="6" id="KW-0198">Cysteine biosynthesis</keyword>
<dbReference type="CDD" id="cd01561">
    <property type="entry name" value="CBS_like"/>
    <property type="match status" value="1"/>
</dbReference>
<dbReference type="EMBL" id="BARV01001442">
    <property type="protein sequence ID" value="GAH96251.1"/>
    <property type="molecule type" value="Genomic_DNA"/>
</dbReference>
<reference evidence="8" key="1">
    <citation type="journal article" date="2014" name="Front. Microbiol.">
        <title>High frequency of phylogenetically diverse reductive dehalogenase-homologous genes in deep subseafloor sedimentary metagenomes.</title>
        <authorList>
            <person name="Kawai M."/>
            <person name="Futagami T."/>
            <person name="Toyoda A."/>
            <person name="Takaki Y."/>
            <person name="Nishi S."/>
            <person name="Hori S."/>
            <person name="Arai W."/>
            <person name="Tsubouchi T."/>
            <person name="Morono Y."/>
            <person name="Uchiyama I."/>
            <person name="Ito T."/>
            <person name="Fujiyama A."/>
            <person name="Inagaki F."/>
            <person name="Takami H."/>
        </authorList>
    </citation>
    <scope>NUCLEOTIDE SEQUENCE</scope>
    <source>
        <strain evidence="8">Expedition CK06-06</strain>
    </source>
</reference>
<evidence type="ECO:0000256" key="4">
    <source>
        <dbReference type="ARBA" id="ARBA00022679"/>
    </source>
</evidence>